<gene>
    <name evidence="1" type="ORF">BAE44_0022205</name>
</gene>
<proteinExistence type="predicted"/>
<protein>
    <submittedName>
        <fullName evidence="1">Uncharacterized protein</fullName>
    </submittedName>
</protein>
<comment type="caution">
    <text evidence="1">The sequence shown here is derived from an EMBL/GenBank/DDBJ whole genome shotgun (WGS) entry which is preliminary data.</text>
</comment>
<name>A0A1E5UV67_9POAL</name>
<keyword evidence="2" id="KW-1185">Reference proteome</keyword>
<dbReference type="AlphaFoldDB" id="A0A1E5UV67"/>
<dbReference type="EMBL" id="LWDX02061965">
    <property type="protein sequence ID" value="OEL16776.1"/>
    <property type="molecule type" value="Genomic_DNA"/>
</dbReference>
<sequence length="23" mass="2677">MPRGTFQLTYLDGVYSRSRRAMA</sequence>
<evidence type="ECO:0000313" key="2">
    <source>
        <dbReference type="Proteomes" id="UP000095767"/>
    </source>
</evidence>
<reference evidence="1 2" key="1">
    <citation type="submission" date="2016-09" db="EMBL/GenBank/DDBJ databases">
        <title>The draft genome of Dichanthelium oligosanthes: A C3 panicoid grass species.</title>
        <authorList>
            <person name="Studer A.J."/>
            <person name="Schnable J.C."/>
            <person name="Brutnell T.P."/>
        </authorList>
    </citation>
    <scope>NUCLEOTIDE SEQUENCE [LARGE SCALE GENOMIC DNA]</scope>
    <source>
        <strain evidence="2">cv. Kellogg 1175</strain>
        <tissue evidence="1">Leaf</tissue>
    </source>
</reference>
<dbReference type="Proteomes" id="UP000095767">
    <property type="component" value="Unassembled WGS sequence"/>
</dbReference>
<accession>A0A1E5UV67</accession>
<evidence type="ECO:0000313" key="1">
    <source>
        <dbReference type="EMBL" id="OEL16776.1"/>
    </source>
</evidence>
<organism evidence="1 2">
    <name type="scientific">Dichanthelium oligosanthes</name>
    <dbReference type="NCBI Taxonomy" id="888268"/>
    <lineage>
        <taxon>Eukaryota</taxon>
        <taxon>Viridiplantae</taxon>
        <taxon>Streptophyta</taxon>
        <taxon>Embryophyta</taxon>
        <taxon>Tracheophyta</taxon>
        <taxon>Spermatophyta</taxon>
        <taxon>Magnoliopsida</taxon>
        <taxon>Liliopsida</taxon>
        <taxon>Poales</taxon>
        <taxon>Poaceae</taxon>
        <taxon>PACMAD clade</taxon>
        <taxon>Panicoideae</taxon>
        <taxon>Panicodae</taxon>
        <taxon>Paniceae</taxon>
        <taxon>Dichantheliinae</taxon>
        <taxon>Dichanthelium</taxon>
    </lineage>
</organism>